<evidence type="ECO:0000259" key="1">
    <source>
        <dbReference type="Pfam" id="PF08268"/>
    </source>
</evidence>
<dbReference type="Gramene" id="TraesCS4B03G0002400.1">
    <property type="protein sequence ID" value="TraesCS4B03G0002400.1.CDS1"/>
    <property type="gene ID" value="TraesCS4B03G0002400"/>
</dbReference>
<dbReference type="STRING" id="4565.A0A3B6ILC3"/>
<dbReference type="AlphaFoldDB" id="A0A3B6ILC3"/>
<protein>
    <recommendedName>
        <fullName evidence="1">F-box associated beta-propeller type 3 domain-containing protein</fullName>
    </recommendedName>
</protein>
<dbReference type="PANTHER" id="PTHR31111">
    <property type="entry name" value="BNAA05G37150D PROTEIN-RELATED"/>
    <property type="match status" value="1"/>
</dbReference>
<dbReference type="InterPro" id="IPR013187">
    <property type="entry name" value="F-box-assoc_dom_typ3"/>
</dbReference>
<feature type="domain" description="F-box associated beta-propeller type 3" evidence="1">
    <location>
        <begin position="16"/>
        <end position="225"/>
    </location>
</feature>
<dbReference type="Proteomes" id="UP000019116">
    <property type="component" value="Chromosome 4B"/>
</dbReference>
<sequence>MRSYTASAGSTAALLYERHFPTHEFKVALRMAHCDGLVLLPTNTGLYVFNPATRCNVALPKSNRNKMEHLNGLPVGFGLDPSTCKYKVARSFYRGCHDKDHVAMGMEIFTINSGGQDEWSETLVDSPALISCPQTAIHCKGYLFYFISKANHPCPPRALLRFSLQHETFGFTPLLDTLYPQVQDKDIILHELDGELCATFFVECLQRVVVCMTRDVLDPKWSLHYTINVSSLCRPVTYATGVLLAYNRQEYRFYLQAHGAFEDIFDMDDLKFLEPNGEVTFGPCVEKEMLVRPSFVHRKPCPCYSS</sequence>
<evidence type="ECO:0000313" key="2">
    <source>
        <dbReference type="EnsemblPlants" id="TraesCS4B02G001400.1.cds1"/>
    </source>
</evidence>
<proteinExistence type="predicted"/>
<accession>A0A3B6ILC3</accession>
<dbReference type="InterPro" id="IPR017451">
    <property type="entry name" value="F-box-assoc_interact_dom"/>
</dbReference>
<dbReference type="OrthoDB" id="5319261at2759"/>
<reference evidence="2" key="1">
    <citation type="submission" date="2018-08" db="EMBL/GenBank/DDBJ databases">
        <authorList>
            <person name="Rossello M."/>
        </authorList>
    </citation>
    <scope>NUCLEOTIDE SEQUENCE [LARGE SCALE GENOMIC DNA]</scope>
    <source>
        <strain evidence="2">cv. Chinese Spring</strain>
    </source>
</reference>
<name>A0A3B6ILC3_WHEAT</name>
<dbReference type="Gramene" id="TraesCS4B02G001400.1">
    <property type="protein sequence ID" value="TraesCS4B02G001400.1.cds1"/>
    <property type="gene ID" value="TraesCS4B02G001400"/>
</dbReference>
<organism evidence="2">
    <name type="scientific">Triticum aestivum</name>
    <name type="common">Wheat</name>
    <dbReference type="NCBI Taxonomy" id="4565"/>
    <lineage>
        <taxon>Eukaryota</taxon>
        <taxon>Viridiplantae</taxon>
        <taxon>Streptophyta</taxon>
        <taxon>Embryophyta</taxon>
        <taxon>Tracheophyta</taxon>
        <taxon>Spermatophyta</taxon>
        <taxon>Magnoliopsida</taxon>
        <taxon>Liliopsida</taxon>
        <taxon>Poales</taxon>
        <taxon>Poaceae</taxon>
        <taxon>BOP clade</taxon>
        <taxon>Pooideae</taxon>
        <taxon>Triticodae</taxon>
        <taxon>Triticeae</taxon>
        <taxon>Triticinae</taxon>
        <taxon>Triticum</taxon>
    </lineage>
</organism>
<reference evidence="2" key="2">
    <citation type="submission" date="2018-10" db="UniProtKB">
        <authorList>
            <consortium name="EnsemblPlants"/>
        </authorList>
    </citation>
    <scope>IDENTIFICATION</scope>
</reference>
<evidence type="ECO:0000313" key="3">
    <source>
        <dbReference type="Proteomes" id="UP000019116"/>
    </source>
</evidence>
<dbReference type="PANTHER" id="PTHR31111:SF133">
    <property type="entry name" value="OS07G0196600 PROTEIN"/>
    <property type="match status" value="1"/>
</dbReference>
<keyword evidence="3" id="KW-1185">Reference proteome</keyword>
<dbReference type="NCBIfam" id="TIGR01640">
    <property type="entry name" value="F_box_assoc_1"/>
    <property type="match status" value="1"/>
</dbReference>
<dbReference type="EnsemblPlants" id="TraesCS4B02G001400.1">
    <property type="protein sequence ID" value="TraesCS4B02G001400.1.cds1"/>
    <property type="gene ID" value="TraesCS4B02G001400"/>
</dbReference>
<dbReference type="Pfam" id="PF08268">
    <property type="entry name" value="FBA_3"/>
    <property type="match status" value="1"/>
</dbReference>